<dbReference type="STRING" id="1675527.AIOL_001639"/>
<accession>A0A0J9E4B1</accession>
<dbReference type="EMBL" id="LFTY01000002">
    <property type="protein sequence ID" value="KMW56684.1"/>
    <property type="molecule type" value="Genomic_DNA"/>
</dbReference>
<evidence type="ECO:0000313" key="5">
    <source>
        <dbReference type="Proteomes" id="UP000037178"/>
    </source>
</evidence>
<dbReference type="PROSITE" id="PS50977">
    <property type="entry name" value="HTH_TETR_2"/>
    <property type="match status" value="1"/>
</dbReference>
<dbReference type="PATRIC" id="fig|1675527.3.peg.1735"/>
<comment type="caution">
    <text evidence="4">The sequence shown here is derived from an EMBL/GenBank/DDBJ whole genome shotgun (WGS) entry which is preliminary data.</text>
</comment>
<dbReference type="InterPro" id="IPR001647">
    <property type="entry name" value="HTH_TetR"/>
</dbReference>
<proteinExistence type="predicted"/>
<name>A0A0J9E4B1_9RHOB</name>
<evidence type="ECO:0000256" key="1">
    <source>
        <dbReference type="ARBA" id="ARBA00023125"/>
    </source>
</evidence>
<protein>
    <submittedName>
        <fullName evidence="4">Transcriptional regulator, TetR family</fullName>
    </submittedName>
</protein>
<organism evidence="4 5">
    <name type="scientific">Candidatus Rhodobacter oscarellae</name>
    <dbReference type="NCBI Taxonomy" id="1675527"/>
    <lineage>
        <taxon>Bacteria</taxon>
        <taxon>Pseudomonadati</taxon>
        <taxon>Pseudomonadota</taxon>
        <taxon>Alphaproteobacteria</taxon>
        <taxon>Rhodobacterales</taxon>
        <taxon>Rhodobacter group</taxon>
        <taxon>Rhodobacter</taxon>
    </lineage>
</organism>
<evidence type="ECO:0000313" key="4">
    <source>
        <dbReference type="EMBL" id="KMW56684.1"/>
    </source>
</evidence>
<dbReference type="GO" id="GO:0003677">
    <property type="term" value="F:DNA binding"/>
    <property type="evidence" value="ECO:0007669"/>
    <property type="project" value="UniProtKB-UniRule"/>
</dbReference>
<dbReference type="InterPro" id="IPR009057">
    <property type="entry name" value="Homeodomain-like_sf"/>
</dbReference>
<evidence type="ECO:0000259" key="3">
    <source>
        <dbReference type="PROSITE" id="PS50977"/>
    </source>
</evidence>
<dbReference type="Proteomes" id="UP000037178">
    <property type="component" value="Unassembled WGS sequence"/>
</dbReference>
<dbReference type="SUPFAM" id="SSF46689">
    <property type="entry name" value="Homeodomain-like"/>
    <property type="match status" value="1"/>
</dbReference>
<gene>
    <name evidence="4" type="ORF">AIOL_001639</name>
</gene>
<dbReference type="AlphaFoldDB" id="A0A0J9E4B1"/>
<reference evidence="4 5" key="1">
    <citation type="submission" date="2015-06" db="EMBL/GenBank/DDBJ databases">
        <title>Draft genome sequence of an Alphaproteobacteria species associated to the Mediterranean sponge Oscarella lobularis.</title>
        <authorList>
            <person name="Jourda C."/>
            <person name="Santini S."/>
            <person name="Claverie J.-M."/>
        </authorList>
    </citation>
    <scope>NUCLEOTIDE SEQUENCE [LARGE SCALE GENOMIC DNA]</scope>
    <source>
        <strain evidence="4">IGS</strain>
    </source>
</reference>
<keyword evidence="1 2" id="KW-0238">DNA-binding</keyword>
<sequence>MEKEETPQVRMSDIAKAAKVSRQAVYLHFENRADLLVATARHLDDVYKIGPTVEALHGLPALERLSGWVGIWGDYIPKVYGVGRALMAMMDGDAEARAAWDDRMSAVRRETGFAIDALAAEGLLCDHMTRDEARDFLWTLLSMRNWAQLRHEAGWSQDRYITHMQAVARRVLLKGAHAQA</sequence>
<evidence type="ECO:0000256" key="2">
    <source>
        <dbReference type="PROSITE-ProRule" id="PRU00335"/>
    </source>
</evidence>
<dbReference type="Pfam" id="PF00440">
    <property type="entry name" value="TetR_N"/>
    <property type="match status" value="1"/>
</dbReference>
<dbReference type="Gene3D" id="1.10.357.10">
    <property type="entry name" value="Tetracycline Repressor, domain 2"/>
    <property type="match status" value="1"/>
</dbReference>
<feature type="domain" description="HTH tetR-type" evidence="3">
    <location>
        <begin position="1"/>
        <end position="47"/>
    </location>
</feature>
<feature type="DNA-binding region" description="H-T-H motif" evidence="2">
    <location>
        <begin position="10"/>
        <end position="29"/>
    </location>
</feature>
<keyword evidence="5" id="KW-1185">Reference proteome</keyword>